<accession>A0AA90PWN3</accession>
<dbReference type="RefSeq" id="WP_305517532.1">
    <property type="nucleotide sequence ID" value="NZ_JAUPEV010000012.1"/>
</dbReference>
<name>A0AA90PWN3_9HELI</name>
<dbReference type="InterPro" id="IPR059112">
    <property type="entry name" value="CysZ/EI24"/>
</dbReference>
<evidence type="ECO:0000256" key="2">
    <source>
        <dbReference type="ARBA" id="ARBA00022692"/>
    </source>
</evidence>
<feature type="transmembrane region" description="Helical" evidence="5">
    <location>
        <begin position="201"/>
        <end position="229"/>
    </location>
</feature>
<evidence type="ECO:0000256" key="4">
    <source>
        <dbReference type="ARBA" id="ARBA00023136"/>
    </source>
</evidence>
<dbReference type="Proteomes" id="UP001177258">
    <property type="component" value="Unassembled WGS sequence"/>
</dbReference>
<reference evidence="6 8" key="3">
    <citation type="journal article" date="2024" name="Syst. Appl. Microbiol.">
        <title>Helicobacter cappadocius sp. nov., from lizards: The first psychrotrophic Helicobacter species.</title>
        <authorList>
            <person name="Aydin F."/>
            <person name="Tarhane S."/>
            <person name="Karakaya E."/>
            <person name="Abay S."/>
            <person name="Kayman T."/>
            <person name="Guran O."/>
            <person name="Bozkurt E."/>
            <person name="Uzum N."/>
            <person name="Avci A."/>
            <person name="Olgun K."/>
            <person name="Jablonski D."/>
            <person name="Guran C."/>
            <person name="Burcin Saticioglu I."/>
        </authorList>
    </citation>
    <scope>NUCLEOTIDE SEQUENCE [LARGE SCALE GENOMIC DNA]</scope>
    <source>
        <strain evidence="6">Faydin-H75</strain>
        <strain evidence="8">faydin-H76</strain>
    </source>
</reference>
<keyword evidence="9" id="KW-1185">Reference proteome</keyword>
<keyword evidence="3 5" id="KW-1133">Transmembrane helix</keyword>
<protein>
    <submittedName>
        <fullName evidence="7">EI24 domain-containing protein</fullName>
    </submittedName>
</protein>
<keyword evidence="2 5" id="KW-0812">Transmembrane</keyword>
<dbReference type="Pfam" id="PF07264">
    <property type="entry name" value="EI24"/>
    <property type="match status" value="1"/>
</dbReference>
<evidence type="ECO:0000256" key="1">
    <source>
        <dbReference type="ARBA" id="ARBA00004141"/>
    </source>
</evidence>
<feature type="transmembrane region" description="Helical" evidence="5">
    <location>
        <begin position="76"/>
        <end position="100"/>
    </location>
</feature>
<feature type="transmembrane region" description="Helical" evidence="5">
    <location>
        <begin position="138"/>
        <end position="161"/>
    </location>
</feature>
<evidence type="ECO:0000313" key="6">
    <source>
        <dbReference type="EMBL" id="MDO7253692.1"/>
    </source>
</evidence>
<reference evidence="7 9" key="1">
    <citation type="submission" date="2023-07" db="EMBL/GenBank/DDBJ databases">
        <title>Unpublished Manusciprt.</title>
        <authorList>
            <person name="Aydin F."/>
            <person name="Tarhane S."/>
            <person name="Saticioglu I.B."/>
            <person name="Karakaya E."/>
            <person name="Abay S."/>
            <person name="Guran O."/>
            <person name="Bozkurt E."/>
            <person name="Uzum N."/>
            <person name="Olgun K."/>
            <person name="Jablonski D."/>
        </authorList>
    </citation>
    <scope>NUCLEOTIDE SEQUENCE</scope>
    <source>
        <strain evidence="9">faydin-H75</strain>
        <strain evidence="7">Faydin-H76</strain>
    </source>
</reference>
<evidence type="ECO:0000313" key="9">
    <source>
        <dbReference type="Proteomes" id="UP001240777"/>
    </source>
</evidence>
<comment type="caution">
    <text evidence="7">The sequence shown here is derived from an EMBL/GenBank/DDBJ whole genome shotgun (WGS) entry which is preliminary data.</text>
</comment>
<evidence type="ECO:0000256" key="5">
    <source>
        <dbReference type="SAM" id="Phobius"/>
    </source>
</evidence>
<dbReference type="EMBL" id="JAUYZK010000012">
    <property type="protein sequence ID" value="MDP2539620.1"/>
    <property type="molecule type" value="Genomic_DNA"/>
</dbReference>
<dbReference type="EMBL" id="JAUPEV010000012">
    <property type="protein sequence ID" value="MDO7253692.1"/>
    <property type="molecule type" value="Genomic_DNA"/>
</dbReference>
<feature type="transmembrane region" description="Helical" evidence="5">
    <location>
        <begin position="20"/>
        <end position="39"/>
    </location>
</feature>
<comment type="subcellular location">
    <subcellularLocation>
        <location evidence="1">Membrane</location>
        <topology evidence="1">Multi-pass membrane protein</topology>
    </subcellularLocation>
</comment>
<evidence type="ECO:0000313" key="7">
    <source>
        <dbReference type="EMBL" id="MDP2539620.1"/>
    </source>
</evidence>
<dbReference type="Proteomes" id="UP001240777">
    <property type="component" value="Unassembled WGS sequence"/>
</dbReference>
<sequence>MFQNIKKSWEDFFSLKMIALNLLPIIIGIAFWSFILFYFGNQILTTLEHILPTSWKNLLENPGFFASIGGFFIKTFLYLLLAFFVIILTIIGNIFISIFYTPIVIGYLRKKYYPDIFIHSFGGIKTSIFHFLKSLLWLILFVAILSPLFFIPVVGVFAVLIPHFFFFKNTMLFDVGSSIFNESEYHSFLSKNRVKIYQISLIAYIFSLIPFFNFFATLLQTIIISRFVLDKKEQQNL</sequence>
<proteinExistence type="predicted"/>
<organism evidence="7 8">
    <name type="scientific">Helicobacter cappadocius</name>
    <dbReference type="NCBI Taxonomy" id="3063998"/>
    <lineage>
        <taxon>Bacteria</taxon>
        <taxon>Pseudomonadati</taxon>
        <taxon>Campylobacterota</taxon>
        <taxon>Epsilonproteobacteria</taxon>
        <taxon>Campylobacterales</taxon>
        <taxon>Helicobacteraceae</taxon>
        <taxon>Helicobacter</taxon>
    </lineage>
</organism>
<gene>
    <name evidence="6" type="ORF">Q5I04_07190</name>
    <name evidence="7" type="ORF">Q5I06_07525</name>
</gene>
<evidence type="ECO:0000256" key="3">
    <source>
        <dbReference type="ARBA" id="ARBA00022989"/>
    </source>
</evidence>
<reference evidence="6" key="2">
    <citation type="submission" date="2023-07" db="EMBL/GenBank/DDBJ databases">
        <authorList>
            <person name="Aydin F."/>
            <person name="Tarhane S."/>
            <person name="Saticioglu I.B."/>
            <person name="Karakaya E."/>
            <person name="Abay S."/>
            <person name="Guran O."/>
            <person name="Bozkurt E."/>
            <person name="Uzum N."/>
            <person name="Olgun K."/>
            <person name="Jablonski D."/>
        </authorList>
    </citation>
    <scope>NUCLEOTIDE SEQUENCE</scope>
    <source>
        <strain evidence="6">Faydin-H75</strain>
    </source>
</reference>
<keyword evidence="4 5" id="KW-0472">Membrane</keyword>
<evidence type="ECO:0000313" key="8">
    <source>
        <dbReference type="Proteomes" id="UP001177258"/>
    </source>
</evidence>
<dbReference type="AlphaFoldDB" id="A0AA90PWN3"/>